<organism evidence="2 3">
    <name type="scientific">Paenibacillus alginolyticus</name>
    <dbReference type="NCBI Taxonomy" id="59839"/>
    <lineage>
        <taxon>Bacteria</taxon>
        <taxon>Bacillati</taxon>
        <taxon>Bacillota</taxon>
        <taxon>Bacilli</taxon>
        <taxon>Bacillales</taxon>
        <taxon>Paenibacillaceae</taxon>
        <taxon>Paenibacillus</taxon>
    </lineage>
</organism>
<reference evidence="2 3" key="1">
    <citation type="submission" date="2022-05" db="EMBL/GenBank/DDBJ databases">
        <title>Genome Sequencing of Bee-Associated Microbes.</title>
        <authorList>
            <person name="Dunlap C."/>
        </authorList>
    </citation>
    <scope>NUCLEOTIDE SEQUENCE [LARGE SCALE GENOMIC DNA]</scope>
    <source>
        <strain evidence="2 3">NRRL B-14421</strain>
    </source>
</reference>
<dbReference type="EMBL" id="JAMDMX010000059">
    <property type="protein sequence ID" value="MCY9695058.1"/>
    <property type="molecule type" value="Genomic_DNA"/>
</dbReference>
<dbReference type="RefSeq" id="WP_268616540.1">
    <property type="nucleotide sequence ID" value="NZ_JAMDMX010000059.1"/>
</dbReference>
<gene>
    <name evidence="2" type="ORF">M5X19_19440</name>
</gene>
<comment type="caution">
    <text evidence="2">The sequence shown here is derived from an EMBL/GenBank/DDBJ whole genome shotgun (WGS) entry which is preliminary data.</text>
</comment>
<evidence type="ECO:0000256" key="1">
    <source>
        <dbReference type="SAM" id="Coils"/>
    </source>
</evidence>
<name>A0ABT4GG66_9BACL</name>
<keyword evidence="3" id="KW-1185">Reference proteome</keyword>
<feature type="coiled-coil region" evidence="1">
    <location>
        <begin position="29"/>
        <end position="56"/>
    </location>
</feature>
<evidence type="ECO:0000313" key="2">
    <source>
        <dbReference type="EMBL" id="MCY9695058.1"/>
    </source>
</evidence>
<proteinExistence type="predicted"/>
<dbReference type="Proteomes" id="UP001527099">
    <property type="component" value="Unassembled WGS sequence"/>
</dbReference>
<accession>A0ABT4GG66</accession>
<protein>
    <submittedName>
        <fullName evidence="2">Uncharacterized protein</fullName>
    </submittedName>
</protein>
<feature type="coiled-coil region" evidence="1">
    <location>
        <begin position="80"/>
        <end position="129"/>
    </location>
</feature>
<keyword evidence="1" id="KW-0175">Coiled coil</keyword>
<sequence>MVKRSIRGYDPLQVRERMDHMRSEHELASSVLQQEIAQLSEDNRNLHEEITSLQYQLQVPWEESLGHTLAEAHLSQTMLVMMAMEELQQSEAKHEDLADDEKESKESVRVELLRKLQKLQIKLENEQEGG</sequence>
<evidence type="ECO:0000313" key="3">
    <source>
        <dbReference type="Proteomes" id="UP001527099"/>
    </source>
</evidence>